<name>A0A7N9C998_MACFA</name>
<reference evidence="1" key="2">
    <citation type="submission" date="2025-08" db="UniProtKB">
        <authorList>
            <consortium name="Ensembl"/>
        </authorList>
    </citation>
    <scope>IDENTIFICATION</scope>
</reference>
<dbReference type="GeneTree" id="ENSGT00940000164709"/>
<dbReference type="PRINTS" id="PR02045">
    <property type="entry name" value="F138DOMAIN"/>
</dbReference>
<dbReference type="Proteomes" id="UP000233100">
    <property type="component" value="Chromosome 7"/>
</dbReference>
<dbReference type="PANTHER" id="PTHR12138">
    <property type="entry name" value="PRIMATE-EXPANDED PROTEIN FAMILY"/>
    <property type="match status" value="1"/>
</dbReference>
<dbReference type="PANTHER" id="PTHR12138:SF162">
    <property type="entry name" value="CHROMOSOME UNDETERMINED SCAFFOLD_275, WHOLE GENOME SHOTGUN SEQUENCE"/>
    <property type="match status" value="1"/>
</dbReference>
<sequence>MVRPRLFYFFLFQSESHSVTQAIVVLCDLGSLPPPPPRFKQFSCLSLPRVAGTTGACHHTQLFFVFLVEFHHVGQVGLELLASSDRPASASQSARITGMSHCTCLKTHLLKKKKKKK</sequence>
<dbReference type="AlphaFoldDB" id="A0A7N9C998"/>
<protein>
    <submittedName>
        <fullName evidence="1">Uncharacterized protein</fullName>
    </submittedName>
</protein>
<accession>A0A7N9C998</accession>
<reference evidence="1 2" key="1">
    <citation type="submission" date="2013-03" db="EMBL/GenBank/DDBJ databases">
        <authorList>
            <person name="Warren W."/>
            <person name="Wilson R.K."/>
        </authorList>
    </citation>
    <scope>NUCLEOTIDE SEQUENCE</scope>
</reference>
<reference evidence="1" key="3">
    <citation type="submission" date="2025-09" db="UniProtKB">
        <authorList>
            <consortium name="Ensembl"/>
        </authorList>
    </citation>
    <scope>IDENTIFICATION</scope>
</reference>
<organism evidence="1 2">
    <name type="scientific">Macaca fascicularis</name>
    <name type="common">Crab-eating macaque</name>
    <name type="synonym">Cynomolgus monkey</name>
    <dbReference type="NCBI Taxonomy" id="9541"/>
    <lineage>
        <taxon>Eukaryota</taxon>
        <taxon>Metazoa</taxon>
        <taxon>Chordata</taxon>
        <taxon>Craniata</taxon>
        <taxon>Vertebrata</taxon>
        <taxon>Euteleostomi</taxon>
        <taxon>Mammalia</taxon>
        <taxon>Eutheria</taxon>
        <taxon>Euarchontoglires</taxon>
        <taxon>Primates</taxon>
        <taxon>Haplorrhini</taxon>
        <taxon>Catarrhini</taxon>
        <taxon>Cercopithecidae</taxon>
        <taxon>Cercopithecinae</taxon>
        <taxon>Macaca</taxon>
    </lineage>
</organism>
<evidence type="ECO:0000313" key="2">
    <source>
        <dbReference type="Proteomes" id="UP000233100"/>
    </source>
</evidence>
<proteinExistence type="predicted"/>
<evidence type="ECO:0000313" key="1">
    <source>
        <dbReference type="Ensembl" id="ENSMFAP00000048225.1"/>
    </source>
</evidence>
<keyword evidence="2" id="KW-1185">Reference proteome</keyword>
<dbReference type="Ensembl" id="ENSMFAT00000079051.1">
    <property type="protein sequence ID" value="ENSMFAP00000048225.1"/>
    <property type="gene ID" value="ENSMFAG00000056751.1"/>
</dbReference>